<evidence type="ECO:0000256" key="2">
    <source>
        <dbReference type="ARBA" id="ARBA00008010"/>
    </source>
</evidence>
<dbReference type="InterPro" id="IPR003593">
    <property type="entry name" value="AAA+_ATPase"/>
</dbReference>
<dbReference type="Pfam" id="PF00493">
    <property type="entry name" value="MCM"/>
    <property type="match status" value="1"/>
</dbReference>
<protein>
    <recommendedName>
        <fullName evidence="12">DNA replication licensing factor MCM3</fullName>
        <ecNumber evidence="12">3.6.4.12</ecNumber>
    </recommendedName>
</protein>
<comment type="function">
    <text evidence="12">Acts as component of the MCM2-7 complex (MCM complex) which is the replicative helicase essential for 'once per cell cycle' DNA replication initiation and elongation in eukaryotic cells. The active ATPase sites in the MCM2-7 ring are formed through the interaction surfaces of two neighboring subunits such that a critical structure of a conserved arginine finger motif is provided in trans relative to the ATP-binding site of the Walker A box of the adjacent subunit. The six ATPase active sites, however, are likely to contribute differentially to the complex helicase activity.</text>
</comment>
<keyword evidence="5 12" id="KW-0378">Hydrolase</keyword>
<evidence type="ECO:0000313" key="16">
    <source>
        <dbReference type="Proteomes" id="UP001151699"/>
    </source>
</evidence>
<evidence type="ECO:0000256" key="10">
    <source>
        <dbReference type="ARBA" id="ARBA00047995"/>
    </source>
</evidence>
<keyword evidence="4 11" id="KW-0547">Nucleotide-binding</keyword>
<dbReference type="Gene3D" id="3.40.50.300">
    <property type="entry name" value="P-loop containing nucleotide triphosphate hydrolases"/>
    <property type="match status" value="1"/>
</dbReference>
<dbReference type="CDD" id="cd17754">
    <property type="entry name" value="MCM3"/>
    <property type="match status" value="1"/>
</dbReference>
<dbReference type="GO" id="GO:0017116">
    <property type="term" value="F:single-stranded DNA helicase activity"/>
    <property type="evidence" value="ECO:0007669"/>
    <property type="project" value="TreeGrafter"/>
</dbReference>
<comment type="similarity">
    <text evidence="2 11">Belongs to the MCM family.</text>
</comment>
<dbReference type="Gene3D" id="2.20.28.10">
    <property type="match status" value="1"/>
</dbReference>
<dbReference type="GO" id="GO:1902975">
    <property type="term" value="P:mitotic DNA replication initiation"/>
    <property type="evidence" value="ECO:0007669"/>
    <property type="project" value="TreeGrafter"/>
</dbReference>
<dbReference type="PANTHER" id="PTHR11630">
    <property type="entry name" value="DNA REPLICATION LICENSING FACTOR MCM FAMILY MEMBER"/>
    <property type="match status" value="1"/>
</dbReference>
<dbReference type="EC" id="3.6.4.12" evidence="12"/>
<dbReference type="InterPro" id="IPR033762">
    <property type="entry name" value="MCM_OB"/>
</dbReference>
<evidence type="ECO:0000313" key="15">
    <source>
        <dbReference type="EMBL" id="KAJ6639112.1"/>
    </source>
</evidence>
<dbReference type="GO" id="GO:0042555">
    <property type="term" value="C:MCM complex"/>
    <property type="evidence" value="ECO:0007669"/>
    <property type="project" value="UniProtKB-UniRule"/>
</dbReference>
<dbReference type="Pfam" id="PF17855">
    <property type="entry name" value="MCM_lid"/>
    <property type="match status" value="1"/>
</dbReference>
<reference evidence="15" key="1">
    <citation type="submission" date="2022-07" db="EMBL/GenBank/DDBJ databases">
        <authorList>
            <person name="Trinca V."/>
            <person name="Uliana J.V.C."/>
            <person name="Torres T.T."/>
            <person name="Ward R.J."/>
            <person name="Monesi N."/>
        </authorList>
    </citation>
    <scope>NUCLEOTIDE SEQUENCE</scope>
    <source>
        <strain evidence="15">HSMRA1968</strain>
        <tissue evidence="15">Whole embryos</tissue>
    </source>
</reference>
<dbReference type="PRINTS" id="PR01659">
    <property type="entry name" value="MCMPROTEIN3"/>
</dbReference>
<dbReference type="Proteomes" id="UP001151699">
    <property type="component" value="Chromosome X"/>
</dbReference>
<evidence type="ECO:0000256" key="1">
    <source>
        <dbReference type="ARBA" id="ARBA00004123"/>
    </source>
</evidence>
<evidence type="ECO:0000256" key="11">
    <source>
        <dbReference type="RuleBase" id="RU004070"/>
    </source>
</evidence>
<keyword evidence="3 12" id="KW-0235">DNA replication</keyword>
<dbReference type="Gene3D" id="2.40.50.140">
    <property type="entry name" value="Nucleic acid-binding proteins"/>
    <property type="match status" value="1"/>
</dbReference>
<organism evidence="15 16">
    <name type="scientific">Pseudolycoriella hygida</name>
    <dbReference type="NCBI Taxonomy" id="35572"/>
    <lineage>
        <taxon>Eukaryota</taxon>
        <taxon>Metazoa</taxon>
        <taxon>Ecdysozoa</taxon>
        <taxon>Arthropoda</taxon>
        <taxon>Hexapoda</taxon>
        <taxon>Insecta</taxon>
        <taxon>Pterygota</taxon>
        <taxon>Neoptera</taxon>
        <taxon>Endopterygota</taxon>
        <taxon>Diptera</taxon>
        <taxon>Nematocera</taxon>
        <taxon>Sciaroidea</taxon>
        <taxon>Sciaridae</taxon>
        <taxon>Pseudolycoriella</taxon>
    </lineage>
</organism>
<dbReference type="Pfam" id="PF14551">
    <property type="entry name" value="MCM_N"/>
    <property type="match status" value="1"/>
</dbReference>
<keyword evidence="9 12" id="KW-0539">Nucleus</keyword>
<dbReference type="GO" id="GO:0005634">
    <property type="term" value="C:nucleus"/>
    <property type="evidence" value="ECO:0007669"/>
    <property type="project" value="UniProtKB-SubCell"/>
</dbReference>
<comment type="subunit">
    <text evidence="12">Component of the MCM2-7 complex.</text>
</comment>
<dbReference type="EMBL" id="WJQU01000003">
    <property type="protein sequence ID" value="KAJ6639112.1"/>
    <property type="molecule type" value="Genomic_DNA"/>
</dbReference>
<dbReference type="Pfam" id="PF23191">
    <property type="entry name" value="WHD_MCM3_C"/>
    <property type="match status" value="1"/>
</dbReference>
<dbReference type="InterPro" id="IPR041562">
    <property type="entry name" value="MCM_lid"/>
</dbReference>
<dbReference type="Pfam" id="PF17207">
    <property type="entry name" value="MCM_OB"/>
    <property type="match status" value="1"/>
</dbReference>
<dbReference type="PRINTS" id="PR01657">
    <property type="entry name" value="MCMFAMILY"/>
</dbReference>
<dbReference type="InterPro" id="IPR027925">
    <property type="entry name" value="MCM_N"/>
</dbReference>
<dbReference type="GO" id="GO:0005524">
    <property type="term" value="F:ATP binding"/>
    <property type="evidence" value="ECO:0007669"/>
    <property type="project" value="UniProtKB-UniRule"/>
</dbReference>
<feature type="domain" description="MCM C-terminal AAA(+) ATPase" evidence="14">
    <location>
        <begin position="290"/>
        <end position="496"/>
    </location>
</feature>
<feature type="region of interest" description="Disordered" evidence="13">
    <location>
        <begin position="660"/>
        <end position="735"/>
    </location>
</feature>
<feature type="compositionally biased region" description="Acidic residues" evidence="13">
    <location>
        <begin position="667"/>
        <end position="676"/>
    </location>
</feature>
<dbReference type="InterPro" id="IPR056575">
    <property type="entry name" value="WH_MCM3_C"/>
</dbReference>
<dbReference type="GO" id="GO:0000727">
    <property type="term" value="P:double-strand break repair via break-induced replication"/>
    <property type="evidence" value="ECO:0007669"/>
    <property type="project" value="TreeGrafter"/>
</dbReference>
<dbReference type="Gene3D" id="3.30.1640.10">
    <property type="entry name" value="mini-chromosome maintenance (MCM) complex, chain A, domain 1"/>
    <property type="match status" value="1"/>
</dbReference>
<dbReference type="OrthoDB" id="1882346at2759"/>
<feature type="compositionally biased region" description="Polar residues" evidence="13">
    <location>
        <begin position="720"/>
        <end position="735"/>
    </location>
</feature>
<dbReference type="InterPro" id="IPR012340">
    <property type="entry name" value="NA-bd_OB-fold"/>
</dbReference>
<name>A0A9Q0MW82_9DIPT</name>
<evidence type="ECO:0000256" key="6">
    <source>
        <dbReference type="ARBA" id="ARBA00022806"/>
    </source>
</evidence>
<dbReference type="FunFam" id="2.20.28.10:FF:000008">
    <property type="entry name" value="DNA helicase"/>
    <property type="match status" value="1"/>
</dbReference>
<dbReference type="SUPFAM" id="SSF52540">
    <property type="entry name" value="P-loop containing nucleoside triphosphate hydrolases"/>
    <property type="match status" value="1"/>
</dbReference>
<dbReference type="FunFam" id="3.30.1640.10:FF:000002">
    <property type="entry name" value="DNA helicase"/>
    <property type="match status" value="1"/>
</dbReference>
<feature type="compositionally biased region" description="Basic and acidic residues" evidence="13">
    <location>
        <begin position="703"/>
        <end position="719"/>
    </location>
</feature>
<proteinExistence type="inferred from homology"/>
<dbReference type="GO" id="GO:0003697">
    <property type="term" value="F:single-stranded DNA binding"/>
    <property type="evidence" value="ECO:0007669"/>
    <property type="project" value="TreeGrafter"/>
</dbReference>
<dbReference type="PROSITE" id="PS00847">
    <property type="entry name" value="MCM_1"/>
    <property type="match status" value="1"/>
</dbReference>
<dbReference type="SMART" id="SM00382">
    <property type="entry name" value="AAA"/>
    <property type="match status" value="1"/>
</dbReference>
<dbReference type="AlphaFoldDB" id="A0A9Q0MW82"/>
<evidence type="ECO:0000256" key="7">
    <source>
        <dbReference type="ARBA" id="ARBA00022840"/>
    </source>
</evidence>
<dbReference type="SUPFAM" id="SSF50249">
    <property type="entry name" value="Nucleic acid-binding proteins"/>
    <property type="match status" value="1"/>
</dbReference>
<accession>A0A9Q0MW82</accession>
<keyword evidence="7 11" id="KW-0067">ATP-binding</keyword>
<keyword evidence="6 12" id="KW-0347">Helicase</keyword>
<comment type="subcellular location">
    <subcellularLocation>
        <location evidence="1 12">Nucleus</location>
    </subcellularLocation>
</comment>
<dbReference type="InterPro" id="IPR027417">
    <property type="entry name" value="P-loop_NTPase"/>
</dbReference>
<dbReference type="InterPro" id="IPR031327">
    <property type="entry name" value="MCM"/>
</dbReference>
<dbReference type="GO" id="GO:0006271">
    <property type="term" value="P:DNA strand elongation involved in DNA replication"/>
    <property type="evidence" value="ECO:0007669"/>
    <property type="project" value="TreeGrafter"/>
</dbReference>
<comment type="caution">
    <text evidence="15">The sequence shown here is derived from an EMBL/GenBank/DDBJ whole genome shotgun (WGS) entry which is preliminary data.</text>
</comment>
<dbReference type="PROSITE" id="PS50051">
    <property type="entry name" value="MCM_2"/>
    <property type="match status" value="1"/>
</dbReference>
<evidence type="ECO:0000256" key="4">
    <source>
        <dbReference type="ARBA" id="ARBA00022741"/>
    </source>
</evidence>
<evidence type="ECO:0000256" key="13">
    <source>
        <dbReference type="SAM" id="MobiDB-lite"/>
    </source>
</evidence>
<evidence type="ECO:0000259" key="14">
    <source>
        <dbReference type="PROSITE" id="PS50051"/>
    </source>
</evidence>
<comment type="catalytic activity">
    <reaction evidence="10 12">
        <text>ATP + H2O = ADP + phosphate + H(+)</text>
        <dbReference type="Rhea" id="RHEA:13065"/>
        <dbReference type="ChEBI" id="CHEBI:15377"/>
        <dbReference type="ChEBI" id="CHEBI:15378"/>
        <dbReference type="ChEBI" id="CHEBI:30616"/>
        <dbReference type="ChEBI" id="CHEBI:43474"/>
        <dbReference type="ChEBI" id="CHEBI:456216"/>
        <dbReference type="EC" id="3.6.4.12"/>
    </reaction>
</comment>
<dbReference type="InterPro" id="IPR001208">
    <property type="entry name" value="MCM_dom"/>
</dbReference>
<dbReference type="SMART" id="SM00350">
    <property type="entry name" value="MCM"/>
    <property type="match status" value="1"/>
</dbReference>
<dbReference type="InterPro" id="IPR008046">
    <property type="entry name" value="Mcm3"/>
</dbReference>
<evidence type="ECO:0000256" key="5">
    <source>
        <dbReference type="ARBA" id="ARBA00022801"/>
    </source>
</evidence>
<evidence type="ECO:0000256" key="3">
    <source>
        <dbReference type="ARBA" id="ARBA00022705"/>
    </source>
</evidence>
<evidence type="ECO:0000256" key="8">
    <source>
        <dbReference type="ARBA" id="ARBA00023125"/>
    </source>
</evidence>
<evidence type="ECO:0000256" key="12">
    <source>
        <dbReference type="RuleBase" id="RU368061"/>
    </source>
</evidence>
<evidence type="ECO:0000256" key="9">
    <source>
        <dbReference type="ARBA" id="ARBA00023242"/>
    </source>
</evidence>
<sequence length="814" mass="91227">MAHDDDQRLRDSQREYLDFLDDEEDQGIYMSHVKDMIAEKAKRLIVNINDLRLKNPIRVSALLNNSFEEHLAFCRALKEYVSSLEPSYAKSNEDFFIGFEGSFGNRHVTPRSLNARFLGNLICVEGIVTKVSLVRPKLVRSVHYCSATQKVMERKYTDLTSYEGFPSSTAYPTKDEDGNLLETEYGLSVYKDHQTLTIQEMPEKAPAGQLPRSVDIICDDDLVDRCKPGDRVQIVGNYRCLPGKMGGYTTGTFRTIVIANNISQLNKDTNLNITRDEVNLCKKLAGKNNIFDLLAKSLAPSIYGHEYVKKAILCLLLGGIEKVLNNGTRLRGDINVLLIGDPSVAKSQLLRYVLNTAPRAIATTGRGSSGVGLTAAVTSDQETGERRLEAGAMVLADRGVVCIDEFDKMSDLDRTAIHEVMEQGRVTISKAGIHAALNARCSVLAAANPVYGRYDQYKTPMENIGLQDSLLSRFDLLFVLLDVADSDQDEMISDFVVRMHRYRNPKEQDGDVLPMGGNFADKLSTFSAEAKNEDKETIVYEKYDQLLHGNSRKRDDQILSVEFMRKYIHIAKCLKPKLTLQACEEISNEYSRLRSQDLDKSDVARTQPVTARTLETLIRLATAHAKARMAKSVTIRDAQVAIELVQYAYFKKVLEKEKRKRTRSEDWSGDEMEENGSAEATEGSQSSRKRTRRDEITDDDVNFIDKPDSGDLTQRETRSARPSTSMSTSGTLQSSEDMLSDTVILSADRLVNFRRKVQESFQKARKQTISVDDLTRGINEGNAEPFSAGEVQFALNEMSTANQVMVSDGIVFLI</sequence>
<dbReference type="GO" id="GO:0016787">
    <property type="term" value="F:hydrolase activity"/>
    <property type="evidence" value="ECO:0007669"/>
    <property type="project" value="UniProtKB-KW"/>
</dbReference>
<dbReference type="InterPro" id="IPR018525">
    <property type="entry name" value="MCM_CS"/>
</dbReference>
<keyword evidence="16" id="KW-1185">Reference proteome</keyword>
<gene>
    <name evidence="15" type="primary">Mcm3</name>
    <name evidence="15" type="ORF">Bhyg_11851</name>
</gene>
<keyword evidence="8 11" id="KW-0238">DNA-binding</keyword>
<dbReference type="PANTHER" id="PTHR11630:SF46">
    <property type="entry name" value="DNA REPLICATION LICENSING FACTOR MCM3-RELATED"/>
    <property type="match status" value="1"/>
</dbReference>